<feature type="region of interest" description="Disordered" evidence="1">
    <location>
        <begin position="103"/>
        <end position="125"/>
    </location>
</feature>
<gene>
    <name evidence="2" type="ORF">G3I21_23865</name>
</gene>
<proteinExistence type="predicted"/>
<comment type="caution">
    <text evidence="2">The sequence shown here is derived from an EMBL/GenBank/DDBJ whole genome shotgun (WGS) entry which is preliminary data.</text>
</comment>
<protein>
    <submittedName>
        <fullName evidence="2">Uncharacterized protein</fullName>
    </submittedName>
</protein>
<evidence type="ECO:0000313" key="2">
    <source>
        <dbReference type="EMBL" id="NEB94677.1"/>
    </source>
</evidence>
<dbReference type="AlphaFoldDB" id="A0A7K3QXM3"/>
<dbReference type="RefSeq" id="WP_164192304.1">
    <property type="nucleotide sequence ID" value="NZ_JAAGMR010000267.1"/>
</dbReference>
<dbReference type="Proteomes" id="UP000470520">
    <property type="component" value="Unassembled WGS sequence"/>
</dbReference>
<name>A0A7K3QXM3_9ACTN</name>
<feature type="compositionally biased region" description="Acidic residues" evidence="1">
    <location>
        <begin position="108"/>
        <end position="118"/>
    </location>
</feature>
<sequence>MANKVVQEDEGGNVGSLRLLPWTNEGKACWLSPASEGSVISALADVMEAEQTRDGREVLAHARRLMEMPDQLNLHVLKFTAVRLAECLSDVLRVAESRGIRLGVAEPNPDDDVEELFEGEPKAYG</sequence>
<organism evidence="2 3">
    <name type="scientific">Streptomyces bauhiniae</name>
    <dbReference type="NCBI Taxonomy" id="2340725"/>
    <lineage>
        <taxon>Bacteria</taxon>
        <taxon>Bacillati</taxon>
        <taxon>Actinomycetota</taxon>
        <taxon>Actinomycetes</taxon>
        <taxon>Kitasatosporales</taxon>
        <taxon>Streptomycetaceae</taxon>
        <taxon>Streptomyces</taxon>
    </lineage>
</organism>
<evidence type="ECO:0000313" key="3">
    <source>
        <dbReference type="Proteomes" id="UP000470520"/>
    </source>
</evidence>
<accession>A0A7K3QXM3</accession>
<dbReference type="EMBL" id="JAAGMR010000267">
    <property type="protein sequence ID" value="NEB94677.1"/>
    <property type="molecule type" value="Genomic_DNA"/>
</dbReference>
<evidence type="ECO:0000256" key="1">
    <source>
        <dbReference type="SAM" id="MobiDB-lite"/>
    </source>
</evidence>
<reference evidence="2 3" key="1">
    <citation type="submission" date="2020-01" db="EMBL/GenBank/DDBJ databases">
        <title>Insect and environment-associated Actinomycetes.</title>
        <authorList>
            <person name="Currrie C."/>
            <person name="Chevrette M."/>
            <person name="Carlson C."/>
            <person name="Stubbendieck R."/>
            <person name="Wendt-Pienkowski E."/>
        </authorList>
    </citation>
    <scope>NUCLEOTIDE SEQUENCE [LARGE SCALE GENOMIC DNA]</scope>
    <source>
        <strain evidence="2 3">SID7754</strain>
    </source>
</reference>